<protein>
    <submittedName>
        <fullName evidence="2">Uncharacterized protein</fullName>
    </submittedName>
</protein>
<accession>A0A1H9VSE9</accession>
<evidence type="ECO:0000313" key="2">
    <source>
        <dbReference type="EMBL" id="SES24656.1"/>
    </source>
</evidence>
<dbReference type="STRING" id="65499.SAMN04488000_11991"/>
<dbReference type="RefSeq" id="WP_089923608.1">
    <property type="nucleotide sequence ID" value="NZ_FOFV01000019.1"/>
</dbReference>
<proteinExistence type="predicted"/>
<dbReference type="Proteomes" id="UP000199503">
    <property type="component" value="Unassembled WGS sequence"/>
</dbReference>
<name>A0A1H9VSE9_9PSEU</name>
<dbReference type="OrthoDB" id="4628222at2"/>
<dbReference type="PROSITE" id="PS51257">
    <property type="entry name" value="PROKAR_LIPOPROTEIN"/>
    <property type="match status" value="1"/>
</dbReference>
<evidence type="ECO:0000313" key="3">
    <source>
        <dbReference type="Proteomes" id="UP000199503"/>
    </source>
</evidence>
<sequence length="128" mass="13410">MTHGISRGGVLVALVALLLALTGCGGEPEDRFARPGAPATSPSGEFVAHAESGSEVRVTDRDGGEVFRRSYEYATSSRADGIGVVWLSTKDQLWVLVPGDTSERIEAGPDGVWTAVEADLPGEITRLG</sequence>
<evidence type="ECO:0000256" key="1">
    <source>
        <dbReference type="SAM" id="MobiDB-lite"/>
    </source>
</evidence>
<dbReference type="EMBL" id="FOFV01000019">
    <property type="protein sequence ID" value="SES24656.1"/>
    <property type="molecule type" value="Genomic_DNA"/>
</dbReference>
<dbReference type="AlphaFoldDB" id="A0A1H9VSE9"/>
<keyword evidence="3" id="KW-1185">Reference proteome</keyword>
<reference evidence="3" key="1">
    <citation type="submission" date="2016-10" db="EMBL/GenBank/DDBJ databases">
        <authorList>
            <person name="Varghese N."/>
            <person name="Submissions S."/>
        </authorList>
    </citation>
    <scope>NUCLEOTIDE SEQUENCE [LARGE SCALE GENOMIC DNA]</scope>
    <source>
        <strain evidence="3">DSM 44437</strain>
    </source>
</reference>
<feature type="compositionally biased region" description="Basic and acidic residues" evidence="1">
    <location>
        <begin position="52"/>
        <end position="61"/>
    </location>
</feature>
<organism evidence="2 3">
    <name type="scientific">Lentzea albida</name>
    <dbReference type="NCBI Taxonomy" id="65499"/>
    <lineage>
        <taxon>Bacteria</taxon>
        <taxon>Bacillati</taxon>
        <taxon>Actinomycetota</taxon>
        <taxon>Actinomycetes</taxon>
        <taxon>Pseudonocardiales</taxon>
        <taxon>Pseudonocardiaceae</taxon>
        <taxon>Lentzea</taxon>
    </lineage>
</organism>
<gene>
    <name evidence="2" type="ORF">SAMN04488000_11991</name>
</gene>
<feature type="region of interest" description="Disordered" evidence="1">
    <location>
        <begin position="31"/>
        <end position="61"/>
    </location>
</feature>